<keyword evidence="6" id="KW-0687">Ribonucleoprotein</keyword>
<dbReference type="Pfam" id="PF23243">
    <property type="entry name" value="HEAT_HEATR1"/>
    <property type="match status" value="1"/>
</dbReference>
<dbReference type="GO" id="GO:0030686">
    <property type="term" value="C:90S preribosome"/>
    <property type="evidence" value="ECO:0007669"/>
    <property type="project" value="TreeGrafter"/>
</dbReference>
<dbReference type="InterPro" id="IPR056473">
    <property type="entry name" value="HEAT_Utp10/HEAT1"/>
</dbReference>
<keyword evidence="4" id="KW-0698">rRNA processing</keyword>
<dbReference type="GO" id="GO:0000462">
    <property type="term" value="P:maturation of SSU-rRNA from tricistronic rRNA transcript (SSU-rRNA, 5.8S rRNA, LSU-rRNA)"/>
    <property type="evidence" value="ECO:0007669"/>
    <property type="project" value="TreeGrafter"/>
</dbReference>
<sequence length="2163" mass="242651">MATSIASQLQALKSLIQTDSDSRKGPFTRPSITTGPQKAADIDLDTILKIALTALEVLISTDQRFGTYKNDLFSHKSRELDRELLGIEENNRINSSISSYLRLLSGHIELPSALKTLEYLIRRYKIHVHNTEELILCALPYHDTHVFVRIVQLLDTGNSKWKFLDGVKASGAPPPRKVIVQQCIRDLGVLEVICNYASPAKKYQPSRPVINFCTAVVIEALGSLTTVDTDVVKRVLPYVVSGLEPGAKGGPDHKAGALMIVGLLANRVTLSPKLVKSLIQSIAVVAQEDAKESTDLQWFRMYFMALINLVQLQSVEMLPKKAMDILKEIRDISGVLTGLTKEFNIDKFLAVFLESLLGYSSSDVTCLPTLISIIETVPVKGFIDRLVSKLLHSCLRLSQRKNDPTSSESGTWAKQILVSISRNYPSELRGAVHNFLEDPNVHSKKEGSMYEILSRMLDENLNLSHEISYSKIWFALEHPKAEVRRSTLMGLDAFGVLKEGTVDSQRLITIQDAILRRLRDDDLSVVQAALTLDGLSEIITSACLLDTLQNVLQRCLGILMSSTSDKSSLAGDVAVSCLEHAISNFQDEDESVKKLATMIFPLLLILPKTLKLNLKALDLAKEVKWPFYRNQINTSKREKKWEHGRITSINLDTVSGLVEKFSMSPEEYMPWLVECCNGFELSKTLFFLILLQSFMMPKIDIGQFSALYEACFPVLRTEWKVFDSEGDVVSVEEAYTIMLDGDCKEFLDQLFVTNYKDLNARILICLFWRIVKAFISMSTDVSLDNDGKWVCTLQDLFVFFAASQSKHVFKKHLQYLVAKCRISPLQFLSKFFTEEGVSVAVQVESLHSFVFLCSQSEDSLFFQLLSDFPSILVPLSGDNQDVRIAAMNCIEGLCTLWPRVNFPKWKNGTNATWSQFLGELLGLIVQQKRLILSDRNVLSSFFTSLLSSSCHSILVPETIGQRFDQSTKDDILGFILGSALKLSSYTKLRILCLLKGVGNGIMRVKDVESLLSELLQRRHQYHIRFDKSCPKLSKTEVEILCLLLESCVVPPSSFNGQTFEDHILKALEVDGMSSEDPAIVQPCLTVLRNMSNSLYGGLKTEIQEHVFRDLVFLFRNANGDIQSATREALLRLNITSSTVARMLDFFFEHEGPLIGLACGKKKKKPITHQNSELRHAVICKGENALPYLSSLLDILLLKKDMEDRTSLIGPLFKLLRKIYMDEWVHEAVDQDGKYIQTSSGTFQTFSSTICYIQQTLLLILEDICASLLAVIPIKEDIVNYFDLKLLVECARSAKDGITRNHVFSLLSTTAKVIPHKVLDHILDILTVIGESAMTQCDSHSQHVFEDLISAVVPCWLSETDNADKLLQIFINVLPEVSKHRRLSIIVHLLRTLGECSSLGSLLQLLFRSLVSRRRLYCPSNGMESMECFTSITRTEWEYLFAEQVCEQYSCVIWLPSLVMLLQHIEMGTWGEELFLELLVAMHFIADKLKDPELAFKLDSGEDSDNIQRTVGALMEQIVSLLCMVDSRRKQISVPVVLRKELKECTSTVLKSITKGLLPLAYFKGIIKLLGHTDRKVRRKALGLLCETVKDSGRVKQKHQRRELNSNSSHSWLHLDEGALESFDKMCLEIVKLVDESADDSTTSLKLAAVSALEVLANSFPSNHSIFRTCLASVTKNILADNLSVSSSCLRTTGALINVLGPRALSELPCIMENVLRRSRNISSSLAAKIKYSDDKTSNALSNYEESLSMSILITLEAVVDNLGGFLNPYLGEILELVVLHPEYASGSELKLKMKADVVRKLVTEKIAVRLLLPPLLKIYAEAIKTGDSSLSITFEMLGNLVGKMDRSSVGACHAKIFDLCLLALDLRRQHPASITNIDVVEKNVINAMIVLTMKLTETMFKPLFIRSIEWAESNVQEIESTGNTNIDRVISFYSLVNKLAESHRSLFVPYFKYLLDSCILHLTDAEDAKIGLVRKKKKAKLQEANSNKRDGNTALSLGIWHLRALVLSSLHKCFLYDTGNLKFLDTSNFQVLLKPIISQLATEPPPSLEDYPSIPSVKEVDDLLVICIGQMAVTAGTDLLWKPLNHEVLMQTRSEKVRSRVLGLRVVKYLVENLKEEYLVLLAETIPFLGELLEDVELPVKSLAQEILKEMESMSGESLRQYL</sequence>
<reference evidence="8" key="1">
    <citation type="submission" date="2019-08" db="EMBL/GenBank/DDBJ databases">
        <title>Reference gene set and small RNA set construction with multiple tissues from Davidia involucrata Baill.</title>
        <authorList>
            <person name="Yang H."/>
            <person name="Zhou C."/>
            <person name="Li G."/>
            <person name="Wang J."/>
            <person name="Gao P."/>
            <person name="Wang M."/>
            <person name="Wang R."/>
            <person name="Zhao Y."/>
        </authorList>
    </citation>
    <scope>NUCLEOTIDE SEQUENCE</scope>
    <source>
        <tissue evidence="8">Mixed with DoveR01_LX</tissue>
    </source>
</reference>
<dbReference type="InterPro" id="IPR016024">
    <property type="entry name" value="ARM-type_fold"/>
</dbReference>
<dbReference type="Pfam" id="PF08146">
    <property type="entry name" value="BP28CT"/>
    <property type="match status" value="1"/>
</dbReference>
<dbReference type="InterPro" id="IPR040191">
    <property type="entry name" value="UTP10"/>
</dbReference>
<protein>
    <recommendedName>
        <fullName evidence="7">BP28 C-terminal domain-containing protein</fullName>
    </recommendedName>
</protein>
<dbReference type="GO" id="GO:0030515">
    <property type="term" value="F:snoRNA binding"/>
    <property type="evidence" value="ECO:0007669"/>
    <property type="project" value="TreeGrafter"/>
</dbReference>
<evidence type="ECO:0000256" key="3">
    <source>
        <dbReference type="ARBA" id="ARBA00022517"/>
    </source>
</evidence>
<dbReference type="Pfam" id="PF24477">
    <property type="entry name" value="ARM_At3g06530"/>
    <property type="match status" value="1"/>
</dbReference>
<gene>
    <name evidence="8" type="ORF">Din_038279</name>
</gene>
<comment type="subcellular location">
    <subcellularLocation>
        <location evidence="1">Nucleus</location>
        <location evidence="1">Nucleolus</location>
    </subcellularLocation>
</comment>
<evidence type="ECO:0000256" key="2">
    <source>
        <dbReference type="ARBA" id="ARBA00010559"/>
    </source>
</evidence>
<dbReference type="GO" id="GO:0034455">
    <property type="term" value="C:t-UTP complex"/>
    <property type="evidence" value="ECO:0007669"/>
    <property type="project" value="TreeGrafter"/>
</dbReference>
<dbReference type="EMBL" id="GHES01038279">
    <property type="protein sequence ID" value="MPA68838.1"/>
    <property type="molecule type" value="Transcribed_RNA"/>
</dbReference>
<evidence type="ECO:0000259" key="7">
    <source>
        <dbReference type="SMART" id="SM01036"/>
    </source>
</evidence>
<dbReference type="Gene3D" id="1.25.10.10">
    <property type="entry name" value="Leucine-rich Repeat Variant"/>
    <property type="match status" value="1"/>
</dbReference>
<dbReference type="InterPro" id="IPR011989">
    <property type="entry name" value="ARM-like"/>
</dbReference>
<evidence type="ECO:0000313" key="8">
    <source>
        <dbReference type="EMBL" id="MPA68838.1"/>
    </source>
</evidence>
<dbReference type="InterPro" id="IPR012954">
    <property type="entry name" value="BP28_C_dom"/>
</dbReference>
<evidence type="ECO:0000256" key="4">
    <source>
        <dbReference type="ARBA" id="ARBA00022552"/>
    </source>
</evidence>
<evidence type="ECO:0000256" key="6">
    <source>
        <dbReference type="ARBA" id="ARBA00023274"/>
    </source>
</evidence>
<dbReference type="SMART" id="SM01036">
    <property type="entry name" value="BP28CT"/>
    <property type="match status" value="1"/>
</dbReference>
<organism evidence="8">
    <name type="scientific">Davidia involucrata</name>
    <name type="common">Dove tree</name>
    <dbReference type="NCBI Taxonomy" id="16924"/>
    <lineage>
        <taxon>Eukaryota</taxon>
        <taxon>Viridiplantae</taxon>
        <taxon>Streptophyta</taxon>
        <taxon>Embryophyta</taxon>
        <taxon>Tracheophyta</taxon>
        <taxon>Spermatophyta</taxon>
        <taxon>Magnoliopsida</taxon>
        <taxon>eudicotyledons</taxon>
        <taxon>Gunneridae</taxon>
        <taxon>Pentapetalae</taxon>
        <taxon>asterids</taxon>
        <taxon>Cornales</taxon>
        <taxon>Nyssaceae</taxon>
        <taxon>Davidia</taxon>
    </lineage>
</organism>
<dbReference type="InterPro" id="IPR056384">
    <property type="entry name" value="ARM_At3g06530"/>
</dbReference>
<accession>A0A5B7BKJ5</accession>
<dbReference type="Pfam" id="PF12397">
    <property type="entry name" value="U3snoRNP10"/>
    <property type="match status" value="1"/>
</dbReference>
<keyword evidence="3" id="KW-0690">Ribosome biogenesis</keyword>
<comment type="similarity">
    <text evidence="2">Belongs to the HEATR1/UTP10 family.</text>
</comment>
<dbReference type="InterPro" id="IPR022125">
    <property type="entry name" value="U3snoRNP10_N"/>
</dbReference>
<feature type="domain" description="BP28 C-terminal" evidence="7">
    <location>
        <begin position="1846"/>
        <end position="2021"/>
    </location>
</feature>
<dbReference type="PANTHER" id="PTHR13457">
    <property type="entry name" value="BAP28"/>
    <property type="match status" value="1"/>
</dbReference>
<evidence type="ECO:0000256" key="1">
    <source>
        <dbReference type="ARBA" id="ARBA00004604"/>
    </source>
</evidence>
<dbReference type="GO" id="GO:0032040">
    <property type="term" value="C:small-subunit processome"/>
    <property type="evidence" value="ECO:0007669"/>
    <property type="project" value="TreeGrafter"/>
</dbReference>
<dbReference type="GO" id="GO:0045943">
    <property type="term" value="P:positive regulation of transcription by RNA polymerase I"/>
    <property type="evidence" value="ECO:0007669"/>
    <property type="project" value="TreeGrafter"/>
</dbReference>
<name>A0A5B7BKJ5_DAVIN</name>
<evidence type="ECO:0000256" key="5">
    <source>
        <dbReference type="ARBA" id="ARBA00023242"/>
    </source>
</evidence>
<dbReference type="SUPFAM" id="SSF48371">
    <property type="entry name" value="ARM repeat"/>
    <property type="match status" value="2"/>
</dbReference>
<proteinExistence type="inferred from homology"/>
<dbReference type="PANTHER" id="PTHR13457:SF1">
    <property type="entry name" value="HEAT REPEAT-CONTAINING PROTEIN 1"/>
    <property type="match status" value="1"/>
</dbReference>
<keyword evidence="5" id="KW-0539">Nucleus</keyword>